<keyword evidence="1" id="KW-0472">Membrane</keyword>
<feature type="domain" description="DUF1707" evidence="2">
    <location>
        <begin position="7"/>
        <end position="59"/>
    </location>
</feature>
<evidence type="ECO:0000256" key="1">
    <source>
        <dbReference type="SAM" id="Phobius"/>
    </source>
</evidence>
<reference evidence="3 4" key="1">
    <citation type="submission" date="2020-11" db="EMBL/GenBank/DDBJ databases">
        <title>Corynebacterium sp. MC1420.</title>
        <authorList>
            <person name="Zhou J."/>
        </authorList>
    </citation>
    <scope>NUCLEOTIDE SEQUENCE [LARGE SCALE GENOMIC DNA]</scope>
    <source>
        <strain evidence="3 4">MC1420</strain>
    </source>
</reference>
<organism evidence="3 4">
    <name type="scientific">Corynebacterium qintianiae</name>
    <dbReference type="NCBI Taxonomy" id="2709392"/>
    <lineage>
        <taxon>Bacteria</taxon>
        <taxon>Bacillati</taxon>
        <taxon>Actinomycetota</taxon>
        <taxon>Actinomycetes</taxon>
        <taxon>Mycobacteriales</taxon>
        <taxon>Corynebacteriaceae</taxon>
        <taxon>Corynebacterium</taxon>
    </lineage>
</organism>
<dbReference type="KEGG" id="cqn:G7Y29_01715"/>
<dbReference type="Pfam" id="PF08044">
    <property type="entry name" value="DUF1707"/>
    <property type="match status" value="1"/>
</dbReference>
<dbReference type="Proteomes" id="UP000594586">
    <property type="component" value="Chromosome"/>
</dbReference>
<evidence type="ECO:0000313" key="4">
    <source>
        <dbReference type="Proteomes" id="UP000594586"/>
    </source>
</evidence>
<accession>A0A7T0KMT7</accession>
<name>A0A7T0KMT7_9CORY</name>
<protein>
    <submittedName>
        <fullName evidence="3">DUF1707 domain-containing protein</fullName>
    </submittedName>
</protein>
<sequence length="175" mass="19831">MDNEPGIRIGDPERARAFDRLTELFTNGYLDVAEFDRRTAQAANANYRNDLTELFADLPDHEVEPLGSARSDVKHVPDADAELDRVLARGKKVQAADAVIWSATMVLFFLGLFVFHFNYFWVVFPIAGIASMAVRGVFGLEDEDEQIFDELTAAEKKKRAERLRLAAQRRRELGQ</sequence>
<dbReference type="EMBL" id="CP064955">
    <property type="protein sequence ID" value="QPK83555.1"/>
    <property type="molecule type" value="Genomic_DNA"/>
</dbReference>
<keyword evidence="4" id="KW-1185">Reference proteome</keyword>
<gene>
    <name evidence="3" type="ORF">G7Y29_01715</name>
</gene>
<keyword evidence="1" id="KW-0812">Transmembrane</keyword>
<evidence type="ECO:0000259" key="2">
    <source>
        <dbReference type="Pfam" id="PF08044"/>
    </source>
</evidence>
<dbReference type="AlphaFoldDB" id="A0A7T0KMT7"/>
<dbReference type="RefSeq" id="WP_165003525.1">
    <property type="nucleotide sequence ID" value="NZ_CP064955.1"/>
</dbReference>
<feature type="transmembrane region" description="Helical" evidence="1">
    <location>
        <begin position="95"/>
        <end position="113"/>
    </location>
</feature>
<proteinExistence type="predicted"/>
<dbReference type="InterPro" id="IPR012551">
    <property type="entry name" value="DUF1707_SHOCT-like"/>
</dbReference>
<keyword evidence="1" id="KW-1133">Transmembrane helix</keyword>
<evidence type="ECO:0000313" key="3">
    <source>
        <dbReference type="EMBL" id="QPK83555.1"/>
    </source>
</evidence>